<dbReference type="OrthoDB" id="9762614at2"/>
<keyword evidence="3" id="KW-1185">Reference proteome</keyword>
<evidence type="ECO:0000313" key="3">
    <source>
        <dbReference type="Proteomes" id="UP000295325"/>
    </source>
</evidence>
<evidence type="ECO:0000313" key="2">
    <source>
        <dbReference type="EMBL" id="TDT63695.1"/>
    </source>
</evidence>
<dbReference type="AlphaFoldDB" id="A0A4V3EUM5"/>
<dbReference type="PIRSF" id="PIRSF006402">
    <property type="entry name" value="UCP006402_thioredoxin"/>
    <property type="match status" value="1"/>
</dbReference>
<dbReference type="EMBL" id="SOAZ01000001">
    <property type="protein sequence ID" value="TDT63695.1"/>
    <property type="molecule type" value="Genomic_DNA"/>
</dbReference>
<protein>
    <recommendedName>
        <fullName evidence="1">Spermatogenesis-associated protein 20-like TRX domain-containing protein</fullName>
    </recommendedName>
</protein>
<dbReference type="InterPro" id="IPR008928">
    <property type="entry name" value="6-hairpin_glycosidase_sf"/>
</dbReference>
<accession>A0A4V3EUM5</accession>
<comment type="caution">
    <text evidence="2">The sequence shown here is derived from an EMBL/GenBank/DDBJ whole genome shotgun (WGS) entry which is preliminary data.</text>
</comment>
<sequence length="693" mass="79984">MNGMKQKPNRLINEKSPYLLQHAYNPVDWYPWGDEAFEVAIRENKPIFLSIGYSTCHWCHVMAHESFEDEKVARLINEVFVPIKVDREERPDIDNIYMTVCQAMTGHGGWPLTIIMTPDKKPFFAGTYISKHSRYGRKGLVDLINEIRMLWENEHDEIIDSAEKITYTIQKFLKESPGDEMGEDTLYTAYIQLESMFDMQYGGFGTAPKFPTPHNLYFLLRFYRRFNKNEALDMVLKTLDSMSLGGIFDHIGFGFHRYSTDRRWLLPHFEKMLYDQALIAMAYTEAYQITGSEKYKEMAEKIFEYVMRDMMSEEGAFYSAEDADSEGEEGKFYTWSVDEVMDILGEEEGKLAVKLFNFKKEGNFRDEATGERTGFNIVNFSKDIEKLAEDLKINDIKEKLKNIREKLYNAREKRERPHRDDKILTDWNGLMIASLSKAAAALGNKKYAEAAKKAADFILDSFGENGRLMHRYRKGEWKVIANVDDYSFLIFGLLELYGASFEEKYLKYALKLNEELIDYFWDEKNGGFYFTSKDEEEILIRTKEVYDGAVPSGNSVALLNLLRIGRITGNSKYDDFAAKLQRAFSKSVMDTPMGYTQMLVGLDFSLGPSLEIVIAGKRNSEDTLNMIKVLQRRFIPNAVLLLNPAGEENPEIHSIAEYTRLQKSIDGRATAYVCRNFACSEPATTVEEMLNKL</sequence>
<organism evidence="2 3">
    <name type="scientific">Fonticella tunisiensis</name>
    <dbReference type="NCBI Taxonomy" id="1096341"/>
    <lineage>
        <taxon>Bacteria</taxon>
        <taxon>Bacillati</taxon>
        <taxon>Bacillota</taxon>
        <taxon>Clostridia</taxon>
        <taxon>Eubacteriales</taxon>
        <taxon>Clostridiaceae</taxon>
        <taxon>Fonticella</taxon>
    </lineage>
</organism>
<dbReference type="PANTHER" id="PTHR42899:SF1">
    <property type="entry name" value="SPERMATOGENESIS-ASSOCIATED PROTEIN 20"/>
    <property type="match status" value="1"/>
</dbReference>
<gene>
    <name evidence="2" type="ORF">EDD71_101122</name>
</gene>
<dbReference type="Proteomes" id="UP000295325">
    <property type="component" value="Unassembled WGS sequence"/>
</dbReference>
<name>A0A4V3EUM5_9CLOT</name>
<dbReference type="Gene3D" id="1.50.10.10">
    <property type="match status" value="2"/>
</dbReference>
<dbReference type="InterPro" id="IPR024705">
    <property type="entry name" value="Ssp411"/>
</dbReference>
<dbReference type="InterPro" id="IPR012341">
    <property type="entry name" value="6hp_glycosidase-like_sf"/>
</dbReference>
<reference evidence="2 3" key="1">
    <citation type="submission" date="2019-03" db="EMBL/GenBank/DDBJ databases">
        <title>Genomic Encyclopedia of Type Strains, Phase IV (KMG-IV): sequencing the most valuable type-strain genomes for metagenomic binning, comparative biology and taxonomic classification.</title>
        <authorList>
            <person name="Goeker M."/>
        </authorList>
    </citation>
    <scope>NUCLEOTIDE SEQUENCE [LARGE SCALE GENOMIC DNA]</scope>
    <source>
        <strain evidence="2 3">DSM 24455</strain>
    </source>
</reference>
<dbReference type="RefSeq" id="WP_133626812.1">
    <property type="nucleotide sequence ID" value="NZ_SOAZ01000001.1"/>
</dbReference>
<evidence type="ECO:0000259" key="1">
    <source>
        <dbReference type="Pfam" id="PF03190"/>
    </source>
</evidence>
<dbReference type="Pfam" id="PF03190">
    <property type="entry name" value="Thioredox_DsbH"/>
    <property type="match status" value="1"/>
</dbReference>
<dbReference type="GO" id="GO:0005975">
    <property type="term" value="P:carbohydrate metabolic process"/>
    <property type="evidence" value="ECO:0007669"/>
    <property type="project" value="InterPro"/>
</dbReference>
<dbReference type="InterPro" id="IPR036249">
    <property type="entry name" value="Thioredoxin-like_sf"/>
</dbReference>
<feature type="domain" description="Spermatogenesis-associated protein 20-like TRX" evidence="1">
    <location>
        <begin position="8"/>
        <end position="169"/>
    </location>
</feature>
<dbReference type="CDD" id="cd02955">
    <property type="entry name" value="SSP411"/>
    <property type="match status" value="1"/>
</dbReference>
<dbReference type="SUPFAM" id="SSF48208">
    <property type="entry name" value="Six-hairpin glycosidases"/>
    <property type="match status" value="1"/>
</dbReference>
<dbReference type="SUPFAM" id="SSF52833">
    <property type="entry name" value="Thioredoxin-like"/>
    <property type="match status" value="1"/>
</dbReference>
<dbReference type="PANTHER" id="PTHR42899">
    <property type="entry name" value="SPERMATOGENESIS-ASSOCIATED PROTEIN 20"/>
    <property type="match status" value="1"/>
</dbReference>
<proteinExistence type="predicted"/>
<dbReference type="Gene3D" id="3.40.30.10">
    <property type="entry name" value="Glutaredoxin"/>
    <property type="match status" value="1"/>
</dbReference>
<dbReference type="InterPro" id="IPR004879">
    <property type="entry name" value="Ssp411-like_TRX"/>
</dbReference>